<reference evidence="1 2" key="1">
    <citation type="submission" date="2019-01" db="EMBL/GenBank/DDBJ databases">
        <authorList>
            <person name="Chen W.-M."/>
        </authorList>
    </citation>
    <scope>NUCLEOTIDE SEQUENCE [LARGE SCALE GENOMIC DNA]</scope>
    <source>
        <strain evidence="1 2">ICH-3</strain>
    </source>
</reference>
<organism evidence="1 2">
    <name type="scientific">Rubrivivax albus</name>
    <dbReference type="NCBI Taxonomy" id="2499835"/>
    <lineage>
        <taxon>Bacteria</taxon>
        <taxon>Pseudomonadati</taxon>
        <taxon>Pseudomonadota</taxon>
        <taxon>Betaproteobacteria</taxon>
        <taxon>Burkholderiales</taxon>
        <taxon>Sphaerotilaceae</taxon>
        <taxon>Rubrivivax</taxon>
    </lineage>
</organism>
<evidence type="ECO:0000313" key="2">
    <source>
        <dbReference type="Proteomes" id="UP000288178"/>
    </source>
</evidence>
<proteinExistence type="predicted"/>
<dbReference type="AlphaFoldDB" id="A0A3S2TQP1"/>
<keyword evidence="2" id="KW-1185">Reference proteome</keyword>
<name>A0A3S2TQP1_9BURK</name>
<dbReference type="EMBL" id="SACT01000003">
    <property type="protein sequence ID" value="RVT51314.1"/>
    <property type="molecule type" value="Genomic_DNA"/>
</dbReference>
<protein>
    <submittedName>
        <fullName evidence="1">Uncharacterized protein</fullName>
    </submittedName>
</protein>
<gene>
    <name evidence="1" type="ORF">ENE75_10740</name>
</gene>
<accession>A0A3S2TQP1</accession>
<dbReference type="Proteomes" id="UP000288178">
    <property type="component" value="Unassembled WGS sequence"/>
</dbReference>
<evidence type="ECO:0000313" key="1">
    <source>
        <dbReference type="EMBL" id="RVT51314.1"/>
    </source>
</evidence>
<sequence>MMAAEREPGAGTAFTLELYAAPGTPLSRVRDLERAIEDYAEVHDLEMSGTQLRFLVQALGRPTTAEDQVALLDWLVDRPGLRRVRVGALRRAAAGQVGYLQVASGDMAVIGVTLLYRLGRLKVEQYLQILGGFVRADVH</sequence>
<comment type="caution">
    <text evidence="1">The sequence shown here is derived from an EMBL/GenBank/DDBJ whole genome shotgun (WGS) entry which is preliminary data.</text>
</comment>